<dbReference type="InterPro" id="IPR004155">
    <property type="entry name" value="PBS_lyase_HEAT"/>
</dbReference>
<comment type="caution">
    <text evidence="1">The sequence shown here is derived from an EMBL/GenBank/DDBJ whole genome shotgun (WGS) entry which is preliminary data.</text>
</comment>
<dbReference type="Pfam" id="PF13646">
    <property type="entry name" value="HEAT_2"/>
    <property type="match status" value="1"/>
</dbReference>
<dbReference type="InterPro" id="IPR011989">
    <property type="entry name" value="ARM-like"/>
</dbReference>
<dbReference type="SUPFAM" id="SSF48371">
    <property type="entry name" value="ARM repeat"/>
    <property type="match status" value="1"/>
</dbReference>
<proteinExistence type="predicted"/>
<reference evidence="1 2" key="1">
    <citation type="submission" date="2019-04" db="EMBL/GenBank/DDBJ databases">
        <title>Geobacter ruber sp. nov., ferric-reducing bacteria isolated from paddy soil.</title>
        <authorList>
            <person name="Xu Z."/>
            <person name="Masuda Y."/>
            <person name="Itoh H."/>
            <person name="Senoo K."/>
        </authorList>
    </citation>
    <scope>NUCLEOTIDE SEQUENCE [LARGE SCALE GENOMIC DNA]</scope>
    <source>
        <strain evidence="1 2">Red88</strain>
    </source>
</reference>
<sequence>MSEIVRTRIDALRPLLKDADPDVRDAVATAIERLEATGSIDEILHALKTGNMGARVAAIHALGEIGGERVVAPLVYCAGRPEADIRSAAVEALGRLAVPSTLPVLLERLDDENGAIRARAIGAVARFLPSPALYERLRPFLEAADGALEAEAALALAKLSDLSSEGRIAALLASPHASTRQAAATALSLLPLEFLFFPAPDTGK</sequence>
<dbReference type="SMART" id="SM00567">
    <property type="entry name" value="EZ_HEAT"/>
    <property type="match status" value="3"/>
</dbReference>
<dbReference type="Proteomes" id="UP000324298">
    <property type="component" value="Unassembled WGS sequence"/>
</dbReference>
<dbReference type="GO" id="GO:0016491">
    <property type="term" value="F:oxidoreductase activity"/>
    <property type="evidence" value="ECO:0007669"/>
    <property type="project" value="TreeGrafter"/>
</dbReference>
<dbReference type="Gene3D" id="1.25.10.10">
    <property type="entry name" value="Leucine-rich Repeat Variant"/>
    <property type="match status" value="2"/>
</dbReference>
<accession>A0A5A9XH22</accession>
<evidence type="ECO:0000313" key="1">
    <source>
        <dbReference type="EMBL" id="KAA0891369.1"/>
    </source>
</evidence>
<evidence type="ECO:0000313" key="2">
    <source>
        <dbReference type="Proteomes" id="UP000324298"/>
    </source>
</evidence>
<name>A0A5A9XH22_9BACT</name>
<keyword evidence="2" id="KW-1185">Reference proteome</keyword>
<dbReference type="PANTHER" id="PTHR12697">
    <property type="entry name" value="PBS LYASE HEAT-LIKE PROTEIN"/>
    <property type="match status" value="1"/>
</dbReference>
<dbReference type="RefSeq" id="WP_149307732.1">
    <property type="nucleotide sequence ID" value="NZ_SRSD01000006.1"/>
</dbReference>
<dbReference type="OrthoDB" id="5396800at2"/>
<dbReference type="EMBL" id="SRSD01000006">
    <property type="protein sequence ID" value="KAA0891369.1"/>
    <property type="molecule type" value="Genomic_DNA"/>
</dbReference>
<organism evidence="1 2">
    <name type="scientific">Oryzomonas rubra</name>
    <dbReference type="NCBI Taxonomy" id="2509454"/>
    <lineage>
        <taxon>Bacteria</taxon>
        <taxon>Pseudomonadati</taxon>
        <taxon>Thermodesulfobacteriota</taxon>
        <taxon>Desulfuromonadia</taxon>
        <taxon>Geobacterales</taxon>
        <taxon>Geobacteraceae</taxon>
        <taxon>Oryzomonas</taxon>
    </lineage>
</organism>
<gene>
    <name evidence="1" type="ORF">ET418_11340</name>
</gene>
<dbReference type="AlphaFoldDB" id="A0A5A9XH22"/>
<dbReference type="InterPro" id="IPR016024">
    <property type="entry name" value="ARM-type_fold"/>
</dbReference>
<protein>
    <submittedName>
        <fullName evidence="1">HEAT repeat domain-containing protein</fullName>
    </submittedName>
</protein>
<dbReference type="PANTHER" id="PTHR12697:SF5">
    <property type="entry name" value="DEOXYHYPUSINE HYDROXYLASE"/>
    <property type="match status" value="1"/>
</dbReference>